<dbReference type="RefSeq" id="WP_240531703.1">
    <property type="nucleotide sequence ID" value="NZ_JBHULB010000080.1"/>
</dbReference>
<keyword evidence="5" id="KW-1185">Reference proteome</keyword>
<organism evidence="4 5">
    <name type="scientific">Croceitalea marina</name>
    <dbReference type="NCBI Taxonomy" id="1775166"/>
    <lineage>
        <taxon>Bacteria</taxon>
        <taxon>Pseudomonadati</taxon>
        <taxon>Bacteroidota</taxon>
        <taxon>Flavobacteriia</taxon>
        <taxon>Flavobacteriales</taxon>
        <taxon>Flavobacteriaceae</taxon>
        <taxon>Croceitalea</taxon>
    </lineage>
</organism>
<name>A0ABW5N1W3_9FLAO</name>
<dbReference type="InterPro" id="IPR004099">
    <property type="entry name" value="Pyr_nucl-diS_OxRdtase_dimer"/>
</dbReference>
<dbReference type="InterPro" id="IPR016156">
    <property type="entry name" value="FAD/NAD-linked_Rdtase_dimer_sf"/>
</dbReference>
<dbReference type="InterPro" id="IPR050151">
    <property type="entry name" value="Class-I_Pyr_Nuc-Dis_Oxidored"/>
</dbReference>
<dbReference type="Gene3D" id="3.30.390.30">
    <property type="match status" value="1"/>
</dbReference>
<dbReference type="Proteomes" id="UP001597526">
    <property type="component" value="Unassembled WGS sequence"/>
</dbReference>
<evidence type="ECO:0000256" key="2">
    <source>
        <dbReference type="ARBA" id="ARBA00023027"/>
    </source>
</evidence>
<evidence type="ECO:0000256" key="1">
    <source>
        <dbReference type="ARBA" id="ARBA00007532"/>
    </source>
</evidence>
<comment type="similarity">
    <text evidence="1">Belongs to the class-I pyridine nucleotide-disulfide oxidoreductase family.</text>
</comment>
<keyword evidence="2" id="KW-0520">NAD</keyword>
<evidence type="ECO:0000313" key="5">
    <source>
        <dbReference type="Proteomes" id="UP001597526"/>
    </source>
</evidence>
<dbReference type="EMBL" id="JBHULB010000080">
    <property type="protein sequence ID" value="MFD2588573.1"/>
    <property type="molecule type" value="Genomic_DNA"/>
</dbReference>
<evidence type="ECO:0000313" key="4">
    <source>
        <dbReference type="EMBL" id="MFD2588573.1"/>
    </source>
</evidence>
<dbReference type="SUPFAM" id="SSF55424">
    <property type="entry name" value="FAD/NAD-linked reductases, dimerisation (C-terminal) domain"/>
    <property type="match status" value="1"/>
</dbReference>
<sequence>MFTHAARDESEQLYQAITKKSEIIKKIIPYAIFTDPEIASVGLTEKEAVDKDFAIKIGKQPFSRVARALAMGTSRGFVKIIANEKDDTILGAQIIGESAGELIHEFVLAMNNNIKFRDIAKSIHIHPTLAEGVNSAAGGVHKPAGT</sequence>
<comment type="caution">
    <text evidence="4">The sequence shown here is derived from an EMBL/GenBank/DDBJ whole genome shotgun (WGS) entry which is preliminary data.</text>
</comment>
<feature type="domain" description="Pyridine nucleotide-disulphide oxidoreductase dimerisation" evidence="3">
    <location>
        <begin position="28"/>
        <end position="136"/>
    </location>
</feature>
<accession>A0ABW5N1W3</accession>
<reference evidence="5" key="1">
    <citation type="journal article" date="2019" name="Int. J. Syst. Evol. Microbiol.">
        <title>The Global Catalogue of Microorganisms (GCM) 10K type strain sequencing project: providing services to taxonomists for standard genome sequencing and annotation.</title>
        <authorList>
            <consortium name="The Broad Institute Genomics Platform"/>
            <consortium name="The Broad Institute Genome Sequencing Center for Infectious Disease"/>
            <person name="Wu L."/>
            <person name="Ma J."/>
        </authorList>
    </citation>
    <scope>NUCLEOTIDE SEQUENCE [LARGE SCALE GENOMIC DNA]</scope>
    <source>
        <strain evidence="5">KCTC 52368</strain>
    </source>
</reference>
<gene>
    <name evidence="4" type="ORF">ACFSQJ_16695</name>
</gene>
<protein>
    <recommendedName>
        <fullName evidence="3">Pyridine nucleotide-disulphide oxidoreductase dimerisation domain-containing protein</fullName>
    </recommendedName>
</protein>
<dbReference type="PANTHER" id="PTHR22912">
    <property type="entry name" value="DISULFIDE OXIDOREDUCTASE"/>
    <property type="match status" value="1"/>
</dbReference>
<evidence type="ECO:0000259" key="3">
    <source>
        <dbReference type="Pfam" id="PF02852"/>
    </source>
</evidence>
<dbReference type="PANTHER" id="PTHR22912:SF151">
    <property type="entry name" value="DIHYDROLIPOYL DEHYDROGENASE, MITOCHONDRIAL"/>
    <property type="match status" value="1"/>
</dbReference>
<proteinExistence type="inferred from homology"/>
<dbReference type="PRINTS" id="PR00411">
    <property type="entry name" value="PNDRDTASEI"/>
</dbReference>
<dbReference type="Pfam" id="PF02852">
    <property type="entry name" value="Pyr_redox_dim"/>
    <property type="match status" value="1"/>
</dbReference>